<dbReference type="OrthoDB" id="7008377at2"/>
<feature type="region of interest" description="Disordered" evidence="1">
    <location>
        <begin position="66"/>
        <end position="90"/>
    </location>
</feature>
<dbReference type="Proteomes" id="UP000070250">
    <property type="component" value="Chromosome"/>
</dbReference>
<organism evidence="3 4">
    <name type="scientific">Steroidobacter denitrificans</name>
    <dbReference type="NCBI Taxonomy" id="465721"/>
    <lineage>
        <taxon>Bacteria</taxon>
        <taxon>Pseudomonadati</taxon>
        <taxon>Pseudomonadota</taxon>
        <taxon>Gammaproteobacteria</taxon>
        <taxon>Steroidobacterales</taxon>
        <taxon>Steroidobacteraceae</taxon>
        <taxon>Steroidobacter</taxon>
    </lineage>
</organism>
<dbReference type="STRING" id="465721.ACG33_04265"/>
<sequence length="383" mass="40934">MTSKKLLLLSFAAILAIAAGLWLAGRQISSGGSAQGLLYPHLKQQLDAVSTVRLFAAGDTLAVELTRRDDPGTASPQATDAHQDDAPASDVRRGMHWGVAQRAGYPVDGTRLRKLLLSIAAAKIVEEKTSDPERYASLGVQDLDAAHAEGMRIQIDPGAVNLIVGKRGAGAQSYYVRHAGEPQSWLIDAAIDVPATPADWLHKDLLDVSADRIQSAAVTRRGTQTYTASKAARTDTDFKVEGLPRGKKLGSASVANSAATALTGLTLNDVQPATAFTAGAADAHAEFRTFDGLIVGLDGWRRDDRRFIAARISFDPQQAARFAPANASDTGSPETRPAGDPIDNDEIARQAQALQARLAGWVYEIPDYKYESIFRPAEELLAK</sequence>
<protein>
    <recommendedName>
        <fullName evidence="2">DUF4340 domain-containing protein</fullName>
    </recommendedName>
</protein>
<evidence type="ECO:0000313" key="4">
    <source>
        <dbReference type="Proteomes" id="UP000070250"/>
    </source>
</evidence>
<dbReference type="EMBL" id="CP011971">
    <property type="protein sequence ID" value="AMN46334.1"/>
    <property type="molecule type" value="Genomic_DNA"/>
</dbReference>
<keyword evidence="4" id="KW-1185">Reference proteome</keyword>
<dbReference type="KEGG" id="sdf:ACG33_04265"/>
<feature type="region of interest" description="Disordered" evidence="1">
    <location>
        <begin position="320"/>
        <end position="343"/>
    </location>
</feature>
<name>A0A127F7D6_STEDE</name>
<dbReference type="InterPro" id="IPR025641">
    <property type="entry name" value="DUF4340"/>
</dbReference>
<evidence type="ECO:0000256" key="1">
    <source>
        <dbReference type="SAM" id="MobiDB-lite"/>
    </source>
</evidence>
<gene>
    <name evidence="3" type="ORF">ACG33_04265</name>
</gene>
<dbReference type="Pfam" id="PF14238">
    <property type="entry name" value="DUF4340"/>
    <property type="match status" value="1"/>
</dbReference>
<accession>A0A127F7D6</accession>
<evidence type="ECO:0000259" key="2">
    <source>
        <dbReference type="Pfam" id="PF14238"/>
    </source>
</evidence>
<feature type="domain" description="DUF4340" evidence="2">
    <location>
        <begin position="97"/>
        <end position="271"/>
    </location>
</feature>
<reference evidence="3 4" key="1">
    <citation type="submission" date="2015-06" db="EMBL/GenBank/DDBJ databases">
        <title>A Comprehensive Approach to Explore the Metabolic and Phylogenetic Diversity of Bacterial Steroid Degradation in the Environment: Testosterone as an Example.</title>
        <authorList>
            <person name="Yang F.-C."/>
            <person name="Chen Y.-L."/>
            <person name="Yu C.-P."/>
            <person name="Tang S.-L."/>
            <person name="Wang P.-H."/>
            <person name="Ismail W."/>
            <person name="Wang C.-H."/>
            <person name="Yang C.-Y."/>
            <person name="Chiang Y.-R."/>
        </authorList>
    </citation>
    <scope>NUCLEOTIDE SEQUENCE [LARGE SCALE GENOMIC DNA]</scope>
    <source>
        <strain evidence="3 4">DSM 18526</strain>
    </source>
</reference>
<dbReference type="AlphaFoldDB" id="A0A127F7D6"/>
<feature type="compositionally biased region" description="Basic and acidic residues" evidence="1">
    <location>
        <begin position="81"/>
        <end position="90"/>
    </location>
</feature>
<dbReference type="RefSeq" id="WP_066918997.1">
    <property type="nucleotide sequence ID" value="NZ_CP011971.1"/>
</dbReference>
<proteinExistence type="predicted"/>
<evidence type="ECO:0000313" key="3">
    <source>
        <dbReference type="EMBL" id="AMN46334.1"/>
    </source>
</evidence>